<keyword evidence="2 6" id="KW-0479">Metal-binding</keyword>
<accession>A0A1H7TF38</accession>
<dbReference type="CDD" id="cd08281">
    <property type="entry name" value="liver_ADH_like1"/>
    <property type="match status" value="1"/>
</dbReference>
<evidence type="ECO:0000313" key="9">
    <source>
        <dbReference type="EMBL" id="SEL83004.1"/>
    </source>
</evidence>
<reference evidence="10" key="1">
    <citation type="submission" date="2016-10" db="EMBL/GenBank/DDBJ databases">
        <authorList>
            <person name="Varghese N."/>
            <person name="Submissions S."/>
        </authorList>
    </citation>
    <scope>NUCLEOTIDE SEQUENCE [LARGE SCALE GENOMIC DNA]</scope>
    <source>
        <strain evidence="10">Jip14</strain>
    </source>
</reference>
<dbReference type="PROSITE" id="PS00059">
    <property type="entry name" value="ADH_ZINC"/>
    <property type="match status" value="1"/>
</dbReference>
<dbReference type="InterPro" id="IPR036291">
    <property type="entry name" value="NAD(P)-bd_dom_sf"/>
</dbReference>
<keyword evidence="5" id="KW-0520">NAD</keyword>
<evidence type="ECO:0000256" key="7">
    <source>
        <dbReference type="SAM" id="Phobius"/>
    </source>
</evidence>
<dbReference type="SMART" id="SM00829">
    <property type="entry name" value="PKS_ER"/>
    <property type="match status" value="1"/>
</dbReference>
<dbReference type="InterPro" id="IPR002328">
    <property type="entry name" value="ADH_Zn_CS"/>
</dbReference>
<dbReference type="RefSeq" id="WP_218145483.1">
    <property type="nucleotide sequence ID" value="NZ_FNZR01000011.1"/>
</dbReference>
<sequence length="378" mass="39622">MSIKIKAAVLHSMGSERPYDQSKPLVIEELTLAPPREGEVLVRIRAAGLCHSDLSVIDGNRPRQMPMVLGHEAAGEVVELGPGISDLAVGDHVVFSFVPVCGHCMPCMTARPALCENGVKANNGGVLLGGGIRLQDRGQHAVHHHMGVSAFAEYTVTSRKSVVRVDRTLPFEIAALFGCAVMTGVGAVVNTAKLSMGQTVLITGMGGIGFSALLGALASGAGRIIVADVNAEKLALAKQLGADEAVDASRADAVQQVHDITGGGVDIGLDFTGVVPALEFTYQATARGGKTVTAGLPHPSRMMQLSPTKLVAEERMLLGSYLGGCIPARDIPAYIALHQAGRLPVDKLLTHTLGLHEINEGFERLAKGEAIRQVITFS</sequence>
<feature type="transmembrane region" description="Helical" evidence="7">
    <location>
        <begin position="201"/>
        <end position="226"/>
    </location>
</feature>
<proteinExistence type="inferred from homology"/>
<dbReference type="PANTHER" id="PTHR43880:SF12">
    <property type="entry name" value="ALCOHOL DEHYDROGENASE CLASS-3"/>
    <property type="match status" value="1"/>
</dbReference>
<dbReference type="Pfam" id="PF08240">
    <property type="entry name" value="ADH_N"/>
    <property type="match status" value="1"/>
</dbReference>
<evidence type="ECO:0000256" key="6">
    <source>
        <dbReference type="RuleBase" id="RU361277"/>
    </source>
</evidence>
<dbReference type="SUPFAM" id="SSF51735">
    <property type="entry name" value="NAD(P)-binding Rossmann-fold domains"/>
    <property type="match status" value="1"/>
</dbReference>
<dbReference type="AlphaFoldDB" id="A0A1H7TF38"/>
<evidence type="ECO:0000313" key="10">
    <source>
        <dbReference type="Proteomes" id="UP000198916"/>
    </source>
</evidence>
<dbReference type="GO" id="GO:0005829">
    <property type="term" value="C:cytosol"/>
    <property type="evidence" value="ECO:0007669"/>
    <property type="project" value="TreeGrafter"/>
</dbReference>
<protein>
    <submittedName>
        <fullName evidence="9">Alcohol dehydrogenase</fullName>
    </submittedName>
</protein>
<evidence type="ECO:0000259" key="8">
    <source>
        <dbReference type="SMART" id="SM00829"/>
    </source>
</evidence>
<keyword evidence="4" id="KW-0560">Oxidoreductase</keyword>
<evidence type="ECO:0000256" key="1">
    <source>
        <dbReference type="ARBA" id="ARBA00001947"/>
    </source>
</evidence>
<dbReference type="Gene3D" id="3.40.50.720">
    <property type="entry name" value="NAD(P)-binding Rossmann-like Domain"/>
    <property type="match status" value="1"/>
</dbReference>
<keyword evidence="7" id="KW-1133">Transmembrane helix</keyword>
<comment type="similarity">
    <text evidence="6">Belongs to the zinc-containing alcohol dehydrogenase family.</text>
</comment>
<dbReference type="InterPro" id="IPR013149">
    <property type="entry name" value="ADH-like_C"/>
</dbReference>
<gene>
    <name evidence="9" type="ORF">SAMN05421740_1117</name>
</gene>
<keyword evidence="7" id="KW-0812">Transmembrane</keyword>
<name>A0A1H7TF38_9SPHI</name>
<organism evidence="9 10">
    <name type="scientific">Parapedobacter koreensis</name>
    <dbReference type="NCBI Taxonomy" id="332977"/>
    <lineage>
        <taxon>Bacteria</taxon>
        <taxon>Pseudomonadati</taxon>
        <taxon>Bacteroidota</taxon>
        <taxon>Sphingobacteriia</taxon>
        <taxon>Sphingobacteriales</taxon>
        <taxon>Sphingobacteriaceae</taxon>
        <taxon>Parapedobacter</taxon>
    </lineage>
</organism>
<dbReference type="EMBL" id="FNZR01000011">
    <property type="protein sequence ID" value="SEL83004.1"/>
    <property type="molecule type" value="Genomic_DNA"/>
</dbReference>
<dbReference type="InterPro" id="IPR011032">
    <property type="entry name" value="GroES-like_sf"/>
</dbReference>
<dbReference type="GO" id="GO:0008270">
    <property type="term" value="F:zinc ion binding"/>
    <property type="evidence" value="ECO:0007669"/>
    <property type="project" value="InterPro"/>
</dbReference>
<keyword evidence="7" id="KW-0472">Membrane</keyword>
<dbReference type="SUPFAM" id="SSF50129">
    <property type="entry name" value="GroES-like"/>
    <property type="match status" value="2"/>
</dbReference>
<evidence type="ECO:0000256" key="2">
    <source>
        <dbReference type="ARBA" id="ARBA00022723"/>
    </source>
</evidence>
<evidence type="ECO:0000256" key="3">
    <source>
        <dbReference type="ARBA" id="ARBA00022833"/>
    </source>
</evidence>
<dbReference type="FunFam" id="3.40.50.720:FF:000003">
    <property type="entry name" value="S-(hydroxymethyl)glutathione dehydrogenase"/>
    <property type="match status" value="1"/>
</dbReference>
<evidence type="ECO:0000256" key="4">
    <source>
        <dbReference type="ARBA" id="ARBA00023002"/>
    </source>
</evidence>
<comment type="cofactor">
    <cofactor evidence="1 6">
        <name>Zn(2+)</name>
        <dbReference type="ChEBI" id="CHEBI:29105"/>
    </cofactor>
</comment>
<feature type="domain" description="Enoyl reductase (ER)" evidence="8">
    <location>
        <begin position="20"/>
        <end position="375"/>
    </location>
</feature>
<feature type="transmembrane region" description="Helical" evidence="7">
    <location>
        <begin position="169"/>
        <end position="189"/>
    </location>
</feature>
<dbReference type="GO" id="GO:0051903">
    <property type="term" value="F:S-(hydroxymethyl)glutathione dehydrogenase [NAD(P)+] activity"/>
    <property type="evidence" value="ECO:0007669"/>
    <property type="project" value="TreeGrafter"/>
</dbReference>
<dbReference type="Pfam" id="PF00107">
    <property type="entry name" value="ADH_zinc_N"/>
    <property type="match status" value="1"/>
</dbReference>
<dbReference type="PANTHER" id="PTHR43880">
    <property type="entry name" value="ALCOHOL DEHYDROGENASE"/>
    <property type="match status" value="1"/>
</dbReference>
<evidence type="ECO:0000256" key="5">
    <source>
        <dbReference type="ARBA" id="ARBA00023027"/>
    </source>
</evidence>
<keyword evidence="3 6" id="KW-0862">Zinc</keyword>
<dbReference type="GO" id="GO:0046294">
    <property type="term" value="P:formaldehyde catabolic process"/>
    <property type="evidence" value="ECO:0007669"/>
    <property type="project" value="TreeGrafter"/>
</dbReference>
<dbReference type="InterPro" id="IPR013154">
    <property type="entry name" value="ADH-like_N"/>
</dbReference>
<dbReference type="Proteomes" id="UP000198916">
    <property type="component" value="Unassembled WGS sequence"/>
</dbReference>
<keyword evidence="10" id="KW-1185">Reference proteome</keyword>
<dbReference type="STRING" id="332977.SAMN05421740_1117"/>
<dbReference type="InterPro" id="IPR020843">
    <property type="entry name" value="ER"/>
</dbReference>
<dbReference type="Gene3D" id="3.90.180.10">
    <property type="entry name" value="Medium-chain alcohol dehydrogenases, catalytic domain"/>
    <property type="match status" value="1"/>
</dbReference>